<proteinExistence type="predicted"/>
<gene>
    <name evidence="1" type="ORF">Pmani_019846</name>
</gene>
<organism evidence="1 2">
    <name type="scientific">Petrolisthes manimaculis</name>
    <dbReference type="NCBI Taxonomy" id="1843537"/>
    <lineage>
        <taxon>Eukaryota</taxon>
        <taxon>Metazoa</taxon>
        <taxon>Ecdysozoa</taxon>
        <taxon>Arthropoda</taxon>
        <taxon>Crustacea</taxon>
        <taxon>Multicrustacea</taxon>
        <taxon>Malacostraca</taxon>
        <taxon>Eumalacostraca</taxon>
        <taxon>Eucarida</taxon>
        <taxon>Decapoda</taxon>
        <taxon>Pleocyemata</taxon>
        <taxon>Anomura</taxon>
        <taxon>Galatheoidea</taxon>
        <taxon>Porcellanidae</taxon>
        <taxon>Petrolisthes</taxon>
    </lineage>
</organism>
<sequence>MKLRSGGGGDEDYGGEERVEVEIVKVMEEMMERKEVVVEGRVIYVKVRFFYGQYVTCHRAAAFEPDRWAGHLPLRQEMLRGGT</sequence>
<dbReference type="EMBL" id="JAWZYT010001890">
    <property type="protein sequence ID" value="KAK4308450.1"/>
    <property type="molecule type" value="Genomic_DNA"/>
</dbReference>
<dbReference type="AlphaFoldDB" id="A0AAE1U6Z0"/>
<accession>A0AAE1U6Z0</accession>
<protein>
    <submittedName>
        <fullName evidence="1">Uncharacterized protein</fullName>
    </submittedName>
</protein>
<dbReference type="Proteomes" id="UP001292094">
    <property type="component" value="Unassembled WGS sequence"/>
</dbReference>
<keyword evidence="2" id="KW-1185">Reference proteome</keyword>
<evidence type="ECO:0000313" key="1">
    <source>
        <dbReference type="EMBL" id="KAK4308450.1"/>
    </source>
</evidence>
<evidence type="ECO:0000313" key="2">
    <source>
        <dbReference type="Proteomes" id="UP001292094"/>
    </source>
</evidence>
<comment type="caution">
    <text evidence="1">The sequence shown here is derived from an EMBL/GenBank/DDBJ whole genome shotgun (WGS) entry which is preliminary data.</text>
</comment>
<reference evidence="1" key="1">
    <citation type="submission" date="2023-11" db="EMBL/GenBank/DDBJ databases">
        <title>Genome assemblies of two species of porcelain crab, Petrolisthes cinctipes and Petrolisthes manimaculis (Anomura: Porcellanidae).</title>
        <authorList>
            <person name="Angst P."/>
        </authorList>
    </citation>
    <scope>NUCLEOTIDE SEQUENCE</scope>
    <source>
        <strain evidence="1">PB745_02</strain>
        <tissue evidence="1">Gill</tissue>
    </source>
</reference>
<name>A0AAE1U6Z0_9EUCA</name>